<feature type="compositionally biased region" description="Low complexity" evidence="1">
    <location>
        <begin position="696"/>
        <end position="708"/>
    </location>
</feature>
<evidence type="ECO:0000313" key="4">
    <source>
        <dbReference type="Proteomes" id="UP001610446"/>
    </source>
</evidence>
<protein>
    <submittedName>
        <fullName evidence="3">Uncharacterized protein</fullName>
    </submittedName>
</protein>
<feature type="compositionally biased region" description="Polar residues" evidence="1">
    <location>
        <begin position="612"/>
        <end position="634"/>
    </location>
</feature>
<name>A0ABR4KLG6_9EURO</name>
<feature type="chain" id="PRO_5045477956" evidence="2">
    <location>
        <begin position="22"/>
        <end position="822"/>
    </location>
</feature>
<sequence>MLGVCLLRRVCIFLCITLVIGRGRSPYEAPEPPAGSSAEPPRSITRRISPLYADEYIQHYDERGHPVNPESKSFGKELRRAKNDILSTMGIVVSEDTNRGRNEQQKIDAIVAENDYGLIMVTLDQISVFLGSWWTTSLTSRIQTFRSYTHVPITRIMSHERAALGAFGFYFAGVPAWAVSTCLSICRHHPLERLISTIQNYFPNNDTGSKLVRASFTILHTATRGILLVLAMQTYMYSLLQSLHLIHPASFPGLGYFMPLGDFTSVLLPSVPSDFSVHSLGAFVLDILRTPSLFYIYVYLKPFIEVRLYRLIRRRLPKPSLTDDLSVKVAFDNDLIDWMVPTLGRRAVEETLRSKLSLTEDVLYEAFSLWQWVSPRLTFRKRRGSYASDTAPDHQPLDASHQSQSQSANLALYPEQLPQDGRLHPTDQPTPVRRPDAHYDSGDSVALSTEENQVPNGDSVDLLRRARNLTLSTRTSSPDPEAQGHGDITSNESRRASRPDTLHSRSSSTVSSQSSPRVRAHVISNSDVIAMQLELGSRRSQDRRQSNPAADAQDGSVIEGPAGRRSISELLDSLLSNDGRNLTTIISSEGTDSDGLSNMTAAVSPDLREPATLSSPENQAHSEMSGQHVSAVESTRSEPVNVLPDVVEDPPLDDTTNEPSELPPTIDEDPNDDDGDNDNESDYYPSIAGSSARQNPTQTTGPTGPTGPAHRVTILSALPVDSLASHLSSMITTALFAPLEAFYLRSLASSYLSAAGASGALWSDIYGLGVWGGGPSATDRLAYMGKLALMFGLQAAVNTSVWGVISGTAIRIGRRWCGWGAL</sequence>
<feature type="compositionally biased region" description="Low complexity" evidence="1">
    <location>
        <begin position="504"/>
        <end position="515"/>
    </location>
</feature>
<feature type="compositionally biased region" description="Acidic residues" evidence="1">
    <location>
        <begin position="646"/>
        <end position="656"/>
    </location>
</feature>
<feature type="compositionally biased region" description="Basic and acidic residues" evidence="1">
    <location>
        <begin position="536"/>
        <end position="545"/>
    </location>
</feature>
<feature type="signal peptide" evidence="2">
    <location>
        <begin position="1"/>
        <end position="21"/>
    </location>
</feature>
<feature type="compositionally biased region" description="Basic and acidic residues" evidence="1">
    <location>
        <begin position="492"/>
        <end position="503"/>
    </location>
</feature>
<keyword evidence="2" id="KW-0732">Signal</keyword>
<feature type="region of interest" description="Disordered" evidence="1">
    <location>
        <begin position="418"/>
        <end position="523"/>
    </location>
</feature>
<accession>A0ABR4KLG6</accession>
<feature type="compositionally biased region" description="Polar residues" evidence="1">
    <location>
        <begin position="469"/>
        <end position="478"/>
    </location>
</feature>
<evidence type="ECO:0000256" key="1">
    <source>
        <dbReference type="SAM" id="MobiDB-lite"/>
    </source>
</evidence>
<comment type="caution">
    <text evidence="3">The sequence shown here is derived from an EMBL/GenBank/DDBJ whole genome shotgun (WGS) entry which is preliminary data.</text>
</comment>
<proteinExistence type="predicted"/>
<feature type="region of interest" description="Disordered" evidence="1">
    <location>
        <begin position="386"/>
        <end position="406"/>
    </location>
</feature>
<feature type="compositionally biased region" description="Acidic residues" evidence="1">
    <location>
        <begin position="666"/>
        <end position="681"/>
    </location>
</feature>
<feature type="compositionally biased region" description="Polar residues" evidence="1">
    <location>
        <begin position="446"/>
        <end position="456"/>
    </location>
</feature>
<gene>
    <name evidence="3" type="ORF">BJY01DRAFT_88258</name>
</gene>
<evidence type="ECO:0000313" key="3">
    <source>
        <dbReference type="EMBL" id="KAL2852872.1"/>
    </source>
</evidence>
<dbReference type="EMBL" id="JBFXLU010000023">
    <property type="protein sequence ID" value="KAL2852872.1"/>
    <property type="molecule type" value="Genomic_DNA"/>
</dbReference>
<organism evidence="3 4">
    <name type="scientific">Aspergillus pseudoustus</name>
    <dbReference type="NCBI Taxonomy" id="1810923"/>
    <lineage>
        <taxon>Eukaryota</taxon>
        <taxon>Fungi</taxon>
        <taxon>Dikarya</taxon>
        <taxon>Ascomycota</taxon>
        <taxon>Pezizomycotina</taxon>
        <taxon>Eurotiomycetes</taxon>
        <taxon>Eurotiomycetidae</taxon>
        <taxon>Eurotiales</taxon>
        <taxon>Aspergillaceae</taxon>
        <taxon>Aspergillus</taxon>
        <taxon>Aspergillus subgen. Nidulantes</taxon>
    </lineage>
</organism>
<dbReference type="Proteomes" id="UP001610446">
    <property type="component" value="Unassembled WGS sequence"/>
</dbReference>
<reference evidence="3 4" key="1">
    <citation type="submission" date="2024-07" db="EMBL/GenBank/DDBJ databases">
        <title>Section-level genome sequencing and comparative genomics of Aspergillus sections Usti and Cavernicolus.</title>
        <authorList>
            <consortium name="Lawrence Berkeley National Laboratory"/>
            <person name="Nybo J.L."/>
            <person name="Vesth T.C."/>
            <person name="Theobald S."/>
            <person name="Frisvad J.C."/>
            <person name="Larsen T.O."/>
            <person name="Kjaerboelling I."/>
            <person name="Rothschild-Mancinelli K."/>
            <person name="Lyhne E.K."/>
            <person name="Kogle M.E."/>
            <person name="Barry K."/>
            <person name="Clum A."/>
            <person name="Na H."/>
            <person name="Ledsgaard L."/>
            <person name="Lin J."/>
            <person name="Lipzen A."/>
            <person name="Kuo A."/>
            <person name="Riley R."/>
            <person name="Mondo S."/>
            <person name="Labutti K."/>
            <person name="Haridas S."/>
            <person name="Pangalinan J."/>
            <person name="Salamov A.A."/>
            <person name="Simmons B.A."/>
            <person name="Magnuson J.K."/>
            <person name="Chen J."/>
            <person name="Drula E."/>
            <person name="Henrissat B."/>
            <person name="Wiebenga A."/>
            <person name="Lubbers R.J."/>
            <person name="Gomes A.C."/>
            <person name="Makela M.R."/>
            <person name="Stajich J."/>
            <person name="Grigoriev I.V."/>
            <person name="Mortensen U.H."/>
            <person name="De Vries R.P."/>
            <person name="Baker S.E."/>
            <person name="Andersen M.R."/>
        </authorList>
    </citation>
    <scope>NUCLEOTIDE SEQUENCE [LARGE SCALE GENOMIC DNA]</scope>
    <source>
        <strain evidence="3 4">CBS 123904</strain>
    </source>
</reference>
<feature type="region of interest" description="Disordered" evidence="1">
    <location>
        <begin position="607"/>
        <end position="710"/>
    </location>
</feature>
<keyword evidence="4" id="KW-1185">Reference proteome</keyword>
<evidence type="ECO:0000256" key="2">
    <source>
        <dbReference type="SAM" id="SignalP"/>
    </source>
</evidence>
<feature type="region of interest" description="Disordered" evidence="1">
    <location>
        <begin position="536"/>
        <end position="563"/>
    </location>
</feature>